<evidence type="ECO:0000256" key="5">
    <source>
        <dbReference type="ARBA" id="ARBA00023002"/>
    </source>
</evidence>
<evidence type="ECO:0000256" key="7">
    <source>
        <dbReference type="PIRSR" id="PIRSR617512-2"/>
    </source>
</evidence>
<accession>A2SCZ6</accession>
<comment type="cofactor">
    <cofactor evidence="8">
        <name>Ca(2+)</name>
        <dbReference type="ChEBI" id="CHEBI:29108"/>
    </cofactor>
    <text evidence="8">Binds 1 Ca(2+) ion per subunit.</text>
</comment>
<organism evidence="13 14">
    <name type="scientific">Methylibium petroleiphilum (strain ATCC BAA-1232 / LMG 22953 / PM1)</name>
    <dbReference type="NCBI Taxonomy" id="420662"/>
    <lineage>
        <taxon>Bacteria</taxon>
        <taxon>Pseudomonadati</taxon>
        <taxon>Pseudomonadota</taxon>
        <taxon>Betaproteobacteria</taxon>
        <taxon>Burkholderiales</taxon>
        <taxon>Sphaerotilaceae</taxon>
        <taxon>Methylibium</taxon>
    </lineage>
</organism>
<feature type="domain" description="Pyrrolo-quinoline quinone repeat" evidence="12">
    <location>
        <begin position="465"/>
        <end position="543"/>
    </location>
</feature>
<dbReference type="InterPro" id="IPR002372">
    <property type="entry name" value="PQQ_rpt_dom"/>
</dbReference>
<keyword evidence="5 13" id="KW-0560">Oxidoreductase</keyword>
<evidence type="ECO:0000256" key="2">
    <source>
        <dbReference type="ARBA" id="ARBA00022723"/>
    </source>
</evidence>
<dbReference type="InterPro" id="IPR018391">
    <property type="entry name" value="PQQ_b-propeller_rpt"/>
</dbReference>
<sequence length="580" mass="62637">MRLHLLSLLVAAACASVGAQAAGVTDAMIDNDAKTPNDVLSWGIGSQGQRYSPLKQVNTSTVQKLVPAWAFSFGGEKQRGQQSQPLIHDGKMFVTASYSRIYALDVKTGTKLWKYEHRLPEGIMPCCDVINRGAALYDNLVIFGTLDAQLVALDQKTGDVVWKEKIDDYAAGYSYTAAPLIAGGLLLTGVSGGEFGIVGRVEARDPKTGKMVWIRPTVEGHMGYKFDKDGNKTEIGISGTTGKTWPGDMWKSGGAATWLGGTYDAKTGLAYFGTGNPGPWNSHLRPGDNLFSCATVAIDVKTGQIKWHYQTTPHDGWDFDGVNEFVTFDMDGKRVGGKADRNGFFYVIDAANGKLENAFPFVKKITWATGIDLKTGRPNYVPENRPGDPTAGADGKKGNSVFAAPSFLGGKNQMPMAYSPDTKLFYVPSNEWGMEIWNEPVTYKKGAAYLGAGFTIKTINDEYIGAMRAIDPKTGKTVWEVKNNAPLWGGVLTTAGNLVFWGTPEGFLKAADAKTGKVVWEFQTGSGVVAPPVTWQQDGEQYVSVVSGWGGAVPLWGGDVAKKVNFLEQGGTVWVFKLPK</sequence>
<dbReference type="EC" id="1.1.99.-" evidence="13"/>
<keyword evidence="14" id="KW-1185">Reference proteome</keyword>
<feature type="binding site" evidence="7">
    <location>
        <position position="132"/>
    </location>
    <ligand>
        <name>pyrroloquinoline quinone</name>
        <dbReference type="ChEBI" id="CHEBI:58442"/>
    </ligand>
</feature>
<feature type="active site" description="Proton acceptor" evidence="6">
    <location>
        <position position="318"/>
    </location>
</feature>
<protein>
    <submittedName>
        <fullName evidence="13">Quinoprotein ethanol dehydrogenase, putative</fullName>
        <ecNumber evidence="13">1.1.99.-</ecNumber>
    </submittedName>
</protein>
<reference evidence="13 14" key="1">
    <citation type="journal article" date="2007" name="J. Bacteriol.">
        <title>Whole-genome analysis of the methyl tert-butyl ether-degrading beta-proteobacterium Methylibium petroleiphilum PM1.</title>
        <authorList>
            <person name="Kane S.R."/>
            <person name="Chakicherla A.Y."/>
            <person name="Chain P.S.G."/>
            <person name="Schmidt R."/>
            <person name="Shin M.W."/>
            <person name="Legler T.C."/>
            <person name="Scow K.M."/>
            <person name="Larimer F.W."/>
            <person name="Lucas S.M."/>
            <person name="Richardson P.M."/>
            <person name="Hristova K.R."/>
        </authorList>
    </citation>
    <scope>NUCLEOTIDE SEQUENCE [LARGE SCALE GENOMIC DNA]</scope>
    <source>
        <strain evidence="14">ATCC BAA-1232 / LMG 22953 / PM1</strain>
    </source>
</reference>
<feature type="chain" id="PRO_5002645723" evidence="11">
    <location>
        <begin position="22"/>
        <end position="580"/>
    </location>
</feature>
<feature type="disulfide bond" evidence="9">
    <location>
        <begin position="126"/>
        <end position="127"/>
    </location>
</feature>
<comment type="similarity">
    <text evidence="1">Belongs to the bacterial PQQ dehydrogenase family.</text>
</comment>
<dbReference type="CDD" id="cd10277">
    <property type="entry name" value="PQQ_ADH_I"/>
    <property type="match status" value="1"/>
</dbReference>
<dbReference type="RefSeq" id="WP_011828073.1">
    <property type="nucleotide sequence ID" value="NC_008825.1"/>
</dbReference>
<evidence type="ECO:0000256" key="3">
    <source>
        <dbReference type="ARBA" id="ARBA00022729"/>
    </source>
</evidence>
<dbReference type="NCBIfam" id="TIGR03075">
    <property type="entry name" value="PQQ_enz_alc_DH"/>
    <property type="match status" value="1"/>
</dbReference>
<dbReference type="AlphaFoldDB" id="A2SCZ6"/>
<keyword evidence="4 7" id="KW-0634">PQQ</keyword>
<dbReference type="Pfam" id="PF01011">
    <property type="entry name" value="PQQ"/>
    <property type="match status" value="2"/>
</dbReference>
<comment type="cofactor">
    <cofactor evidence="7">
        <name>pyrroloquinoline quinone</name>
        <dbReference type="ChEBI" id="CHEBI:58442"/>
    </cofactor>
    <text evidence="7">Binds 1 PQQ group per subunit.</text>
</comment>
<evidence type="ECO:0000256" key="10">
    <source>
        <dbReference type="SAM" id="MobiDB-lite"/>
    </source>
</evidence>
<feature type="signal peptide" evidence="11">
    <location>
        <begin position="1"/>
        <end position="21"/>
    </location>
</feature>
<dbReference type="PANTHER" id="PTHR32303">
    <property type="entry name" value="QUINOPROTEIN ALCOHOL DEHYDROGENASE (CYTOCHROME C)"/>
    <property type="match status" value="1"/>
</dbReference>
<dbReference type="Proteomes" id="UP000000366">
    <property type="component" value="Chromosome"/>
</dbReference>
<evidence type="ECO:0000256" key="6">
    <source>
        <dbReference type="PIRSR" id="PIRSR617512-1"/>
    </source>
</evidence>
<keyword evidence="3 11" id="KW-0732">Signal</keyword>
<dbReference type="InterPro" id="IPR017512">
    <property type="entry name" value="PQQ_MeOH/EtOH_DH"/>
</dbReference>
<dbReference type="InterPro" id="IPR011047">
    <property type="entry name" value="Quinoprotein_ADH-like_sf"/>
</dbReference>
<dbReference type="GO" id="GO:0016020">
    <property type="term" value="C:membrane"/>
    <property type="evidence" value="ECO:0007669"/>
    <property type="project" value="InterPro"/>
</dbReference>
<dbReference type="SUPFAM" id="SSF50998">
    <property type="entry name" value="Quinoprotein alcohol dehydrogenase-like"/>
    <property type="match status" value="1"/>
</dbReference>
<evidence type="ECO:0000313" key="14">
    <source>
        <dbReference type="Proteomes" id="UP000000366"/>
    </source>
</evidence>
<keyword evidence="9" id="KW-1015">Disulfide bond</keyword>
<proteinExistence type="inferred from homology"/>
<evidence type="ECO:0000256" key="1">
    <source>
        <dbReference type="ARBA" id="ARBA00008156"/>
    </source>
</evidence>
<feature type="binding site" evidence="8">
    <location>
        <position position="276"/>
    </location>
    <ligand>
        <name>Ca(2+)</name>
        <dbReference type="ChEBI" id="CHEBI:29108"/>
    </ligand>
</feature>
<evidence type="ECO:0000313" key="13">
    <source>
        <dbReference type="EMBL" id="ABM93435.1"/>
    </source>
</evidence>
<evidence type="ECO:0000256" key="9">
    <source>
        <dbReference type="PIRSR" id="PIRSR617512-4"/>
    </source>
</evidence>
<dbReference type="SMART" id="SM00564">
    <property type="entry name" value="PQQ"/>
    <property type="match status" value="6"/>
</dbReference>
<evidence type="ECO:0000259" key="12">
    <source>
        <dbReference type="Pfam" id="PF01011"/>
    </source>
</evidence>
<dbReference type="Gene3D" id="2.140.10.10">
    <property type="entry name" value="Quinoprotein alcohol dehydrogenase-like superfamily"/>
    <property type="match status" value="1"/>
</dbReference>
<dbReference type="FunFam" id="2.140.10.10:FF:000003">
    <property type="entry name" value="Methanol dehydrogenase, large subunit"/>
    <property type="match status" value="1"/>
</dbReference>
<feature type="binding site" evidence="7">
    <location>
        <position position="176"/>
    </location>
    <ligand>
        <name>pyrroloquinoline quinone</name>
        <dbReference type="ChEBI" id="CHEBI:58442"/>
    </ligand>
</feature>
<dbReference type="GO" id="GO:0070968">
    <property type="term" value="F:pyrroloquinoline quinone binding"/>
    <property type="evidence" value="ECO:0007669"/>
    <property type="project" value="UniProtKB-ARBA"/>
</dbReference>
<dbReference type="EMBL" id="CP000555">
    <property type="protein sequence ID" value="ABM93435.1"/>
    <property type="molecule type" value="Genomic_DNA"/>
</dbReference>
<dbReference type="HOGENOM" id="CLU_018478_0_0_4"/>
<dbReference type="GO" id="GO:0016614">
    <property type="term" value="F:oxidoreductase activity, acting on CH-OH group of donors"/>
    <property type="evidence" value="ECO:0007669"/>
    <property type="project" value="InterPro"/>
</dbReference>
<evidence type="ECO:0000256" key="4">
    <source>
        <dbReference type="ARBA" id="ARBA00022891"/>
    </source>
</evidence>
<feature type="domain" description="Pyrrolo-quinoline quinone repeat" evidence="12">
    <location>
        <begin position="42"/>
        <end position="354"/>
    </location>
</feature>
<feature type="binding site" evidence="8">
    <location>
        <position position="194"/>
    </location>
    <ligand>
        <name>Ca(2+)</name>
        <dbReference type="ChEBI" id="CHEBI:29108"/>
    </ligand>
</feature>
<dbReference type="GO" id="GO:0005509">
    <property type="term" value="F:calcium ion binding"/>
    <property type="evidence" value="ECO:0007669"/>
    <property type="project" value="InterPro"/>
</dbReference>
<dbReference type="KEGG" id="mpt:Mpe_A0473"/>
<gene>
    <name evidence="13" type="ordered locus">Mpe_A0473</name>
</gene>
<evidence type="ECO:0000256" key="11">
    <source>
        <dbReference type="SAM" id="SignalP"/>
    </source>
</evidence>
<name>A2SCZ6_METPP</name>
<feature type="binding site" evidence="8">
    <location>
        <position position="318"/>
    </location>
    <ligand>
        <name>Ca(2+)</name>
        <dbReference type="ChEBI" id="CHEBI:29108"/>
    </ligand>
</feature>
<dbReference type="eggNOG" id="COG4993">
    <property type="taxonomic scope" value="Bacteria"/>
</dbReference>
<feature type="region of interest" description="Disordered" evidence="10">
    <location>
        <begin position="378"/>
        <end position="397"/>
    </location>
</feature>
<dbReference type="PANTHER" id="PTHR32303:SF20">
    <property type="entry name" value="QUINOPROTEIN ETHANOL DEHYDROGENASE"/>
    <property type="match status" value="1"/>
</dbReference>
<keyword evidence="8" id="KW-0106">Calcium</keyword>
<dbReference type="InterPro" id="IPR034119">
    <property type="entry name" value="ADHI"/>
</dbReference>
<keyword evidence="2 8" id="KW-0479">Metal-binding</keyword>
<dbReference type="STRING" id="420662.Mpe_A0473"/>
<evidence type="ECO:0000256" key="8">
    <source>
        <dbReference type="PIRSR" id="PIRSR617512-3"/>
    </source>
</evidence>